<comment type="caution">
    <text evidence="3">The sequence shown here is derived from an EMBL/GenBank/DDBJ whole genome shotgun (WGS) entry which is preliminary data.</text>
</comment>
<evidence type="ECO:0000256" key="1">
    <source>
        <dbReference type="ARBA" id="ARBA00022927"/>
    </source>
</evidence>
<reference evidence="3 4" key="1">
    <citation type="journal article" date="2018" name="Nat. Genet.">
        <title>Extensive intraspecific gene order and gene structural variations between Mo17 and other maize genomes.</title>
        <authorList>
            <person name="Sun S."/>
            <person name="Zhou Y."/>
            <person name="Chen J."/>
            <person name="Shi J."/>
            <person name="Zhao H."/>
            <person name="Zhao H."/>
            <person name="Song W."/>
            <person name="Zhang M."/>
            <person name="Cui Y."/>
            <person name="Dong X."/>
            <person name="Liu H."/>
            <person name="Ma X."/>
            <person name="Jiao Y."/>
            <person name="Wang B."/>
            <person name="Wei X."/>
            <person name="Stein J.C."/>
            <person name="Glaubitz J.C."/>
            <person name="Lu F."/>
            <person name="Yu G."/>
            <person name="Liang C."/>
            <person name="Fengler K."/>
            <person name="Li B."/>
            <person name="Rafalski A."/>
            <person name="Schnable P.S."/>
            <person name="Ware D.H."/>
            <person name="Buckler E.S."/>
            <person name="Lai J."/>
        </authorList>
    </citation>
    <scope>NUCLEOTIDE SEQUENCE [LARGE SCALE GENOMIC DNA]</scope>
    <source>
        <strain evidence="4">cv. Missouri 17</strain>
        <tissue evidence="3">Seedling</tissue>
    </source>
</reference>
<dbReference type="Proteomes" id="UP000251960">
    <property type="component" value="Unassembled WGS sequence"/>
</dbReference>
<evidence type="ECO:0000259" key="2">
    <source>
        <dbReference type="PROSITE" id="PS50192"/>
    </source>
</evidence>
<dbReference type="PANTHER" id="PTHR19305:SF29">
    <property type="entry name" value="OS03G0212400 PROTEIN"/>
    <property type="match status" value="1"/>
</dbReference>
<sequence>MQNGGDNGDGGVQLADNLKISSRLTTSISTSTCIQVPDMNEKDRRPKSTSQMNVTFSTRTSCRSNLILPFLLWWDQSDTKWPRTTDDDDDMATIAALRLVLPLVSMLKGHDILVLGLLSLYYEHFWLSWVTSADLVVVFPHGSAVLGSKKHCFWSLFLLQSPVAMMLREKIESWIFSRIVETIWWQTVHGACRDDVCLWLTELQPTMEGALARTACLMISKGVLGLYGGLASKLVFCILDYTSLLHTVERAKKDDALSNLCSTLGQLKKMAVDMDIEIDRQNKVLVPFSDDVDELNFRLKGVNQCGRQLLGK</sequence>
<dbReference type="AlphaFoldDB" id="A0A3L6D6K0"/>
<evidence type="ECO:0000313" key="4">
    <source>
        <dbReference type="Proteomes" id="UP000251960"/>
    </source>
</evidence>
<proteinExistence type="predicted"/>
<name>A0A3L6D6K0_MAIZE</name>
<accession>A0A3L6D6K0</accession>
<dbReference type="ExpressionAtlas" id="A0A3L6D6K0">
    <property type="expression patterns" value="baseline and differential"/>
</dbReference>
<keyword evidence="1" id="KW-0653">Protein transport</keyword>
<dbReference type="PANTHER" id="PTHR19305">
    <property type="entry name" value="SYNAPTOSOMAL ASSOCIATED PROTEIN"/>
    <property type="match status" value="1"/>
</dbReference>
<dbReference type="EMBL" id="NCVQ01000755">
    <property type="protein sequence ID" value="PWZ04192.1"/>
    <property type="molecule type" value="Genomic_DNA"/>
</dbReference>
<protein>
    <submittedName>
        <fullName evidence="3">SNAP25 ous protein SNAP33</fullName>
    </submittedName>
</protein>
<organism evidence="3 4">
    <name type="scientific">Zea mays</name>
    <name type="common">Maize</name>
    <dbReference type="NCBI Taxonomy" id="4577"/>
    <lineage>
        <taxon>Eukaryota</taxon>
        <taxon>Viridiplantae</taxon>
        <taxon>Streptophyta</taxon>
        <taxon>Embryophyta</taxon>
        <taxon>Tracheophyta</taxon>
        <taxon>Spermatophyta</taxon>
        <taxon>Magnoliopsida</taxon>
        <taxon>Liliopsida</taxon>
        <taxon>Poales</taxon>
        <taxon>Poaceae</taxon>
        <taxon>PACMAD clade</taxon>
        <taxon>Panicoideae</taxon>
        <taxon>Andropogonodae</taxon>
        <taxon>Andropogoneae</taxon>
        <taxon>Tripsacinae</taxon>
        <taxon>Zea</taxon>
    </lineage>
</organism>
<dbReference type="SUPFAM" id="SSF58038">
    <property type="entry name" value="SNARE fusion complex"/>
    <property type="match status" value="1"/>
</dbReference>
<gene>
    <name evidence="3" type="primary">SNAP33_1</name>
    <name evidence="3" type="ORF">Zm00014a_021534</name>
</gene>
<keyword evidence="1" id="KW-0813">Transport</keyword>
<evidence type="ECO:0000313" key="3">
    <source>
        <dbReference type="EMBL" id="PWZ04192.1"/>
    </source>
</evidence>
<dbReference type="Gene3D" id="1.20.5.110">
    <property type="match status" value="1"/>
</dbReference>
<dbReference type="CDD" id="cd15841">
    <property type="entry name" value="SNARE_Qc"/>
    <property type="match status" value="1"/>
</dbReference>
<dbReference type="InterPro" id="IPR000727">
    <property type="entry name" value="T_SNARE_dom"/>
</dbReference>
<feature type="domain" description="T-SNARE coiled-coil homology" evidence="2">
    <location>
        <begin position="247"/>
        <end position="309"/>
    </location>
</feature>
<dbReference type="PROSITE" id="PS50192">
    <property type="entry name" value="T_SNARE"/>
    <property type="match status" value="1"/>
</dbReference>
<dbReference type="GO" id="GO:0015031">
    <property type="term" value="P:protein transport"/>
    <property type="evidence" value="ECO:0007669"/>
    <property type="project" value="UniProtKB-KW"/>
</dbReference>